<gene>
    <name evidence="1" type="ORF">GJ688_03305</name>
</gene>
<sequence>MSLSVFLGGDENRIAYPAAYAILDECAVKAGLRQRIRLRIIPGSGLDGTVSSPFSIYLTEPVLKLKNPQVIRYFIAHELIHIKYWDYLKNIYLHIDYDKFCALRILCEFRADMEGLQLASITGNDIKTVHDIAENPLERADKITCYESGYPERSQRIYYSQKYKDFDVNLFDDVLFDFCFEMKIGKPSVFLRSVKRSFR</sequence>
<reference evidence="1 2" key="1">
    <citation type="submission" date="2019-11" db="EMBL/GenBank/DDBJ databases">
        <title>Whole-genome sequence of a the green, strictly anaerobic photosynthetic bacterium Heliobacillus mobilis DSM 6151.</title>
        <authorList>
            <person name="Kyndt J.A."/>
            <person name="Meyer T.E."/>
        </authorList>
    </citation>
    <scope>NUCLEOTIDE SEQUENCE [LARGE SCALE GENOMIC DNA]</scope>
    <source>
        <strain evidence="1 2">DSM 6151</strain>
    </source>
</reference>
<organism evidence="1 2">
    <name type="scientific">Heliobacterium mobile</name>
    <name type="common">Heliobacillus mobilis</name>
    <dbReference type="NCBI Taxonomy" id="28064"/>
    <lineage>
        <taxon>Bacteria</taxon>
        <taxon>Bacillati</taxon>
        <taxon>Bacillota</taxon>
        <taxon>Clostridia</taxon>
        <taxon>Eubacteriales</taxon>
        <taxon>Heliobacteriaceae</taxon>
        <taxon>Heliobacterium</taxon>
    </lineage>
</organism>
<dbReference type="AlphaFoldDB" id="A0A6I3SGR1"/>
<dbReference type="RefSeq" id="WP_155475104.1">
    <property type="nucleotide sequence ID" value="NZ_WNKU01000002.1"/>
</dbReference>
<proteinExistence type="predicted"/>
<dbReference type="OrthoDB" id="9762883at2"/>
<name>A0A6I3SGR1_HELMO</name>
<dbReference type="EMBL" id="WNKU01000002">
    <property type="protein sequence ID" value="MTV48006.1"/>
    <property type="molecule type" value="Genomic_DNA"/>
</dbReference>
<accession>A0A6I3SGR1</accession>
<evidence type="ECO:0000313" key="1">
    <source>
        <dbReference type="EMBL" id="MTV48006.1"/>
    </source>
</evidence>
<evidence type="ECO:0000313" key="2">
    <source>
        <dbReference type="Proteomes" id="UP000430670"/>
    </source>
</evidence>
<protein>
    <submittedName>
        <fullName evidence="1">Uncharacterized protein</fullName>
    </submittedName>
</protein>
<dbReference type="Proteomes" id="UP000430670">
    <property type="component" value="Unassembled WGS sequence"/>
</dbReference>
<comment type="caution">
    <text evidence="1">The sequence shown here is derived from an EMBL/GenBank/DDBJ whole genome shotgun (WGS) entry which is preliminary data.</text>
</comment>
<keyword evidence="2" id="KW-1185">Reference proteome</keyword>